<protein>
    <submittedName>
        <fullName evidence="2">Mediator of RNA polymerase II transcription subunit like</fullName>
    </submittedName>
</protein>
<organism evidence="2 3">
    <name type="scientific">Quillaja saponaria</name>
    <name type="common">Soap bark tree</name>
    <dbReference type="NCBI Taxonomy" id="32244"/>
    <lineage>
        <taxon>Eukaryota</taxon>
        <taxon>Viridiplantae</taxon>
        <taxon>Streptophyta</taxon>
        <taxon>Embryophyta</taxon>
        <taxon>Tracheophyta</taxon>
        <taxon>Spermatophyta</taxon>
        <taxon>Magnoliopsida</taxon>
        <taxon>eudicotyledons</taxon>
        <taxon>Gunneridae</taxon>
        <taxon>Pentapetalae</taxon>
        <taxon>rosids</taxon>
        <taxon>fabids</taxon>
        <taxon>Fabales</taxon>
        <taxon>Quillajaceae</taxon>
        <taxon>Quillaja</taxon>
    </lineage>
</organism>
<dbReference type="InterPro" id="IPR054290">
    <property type="entry name" value="DUF7026"/>
</dbReference>
<comment type="caution">
    <text evidence="2">The sequence shown here is derived from an EMBL/GenBank/DDBJ whole genome shotgun (WGS) entry which is preliminary data.</text>
</comment>
<evidence type="ECO:0000313" key="2">
    <source>
        <dbReference type="EMBL" id="KAJ7968349.1"/>
    </source>
</evidence>
<dbReference type="AlphaFoldDB" id="A0AAD7M1R3"/>
<proteinExistence type="predicted"/>
<keyword evidence="3" id="KW-1185">Reference proteome</keyword>
<name>A0AAD7M1R3_QUISA</name>
<dbReference type="EMBL" id="JARAOO010000005">
    <property type="protein sequence ID" value="KAJ7968349.1"/>
    <property type="molecule type" value="Genomic_DNA"/>
</dbReference>
<reference evidence="2" key="1">
    <citation type="journal article" date="2023" name="Science">
        <title>Elucidation of the pathway for biosynthesis of saponin adjuvants from the soapbark tree.</title>
        <authorList>
            <person name="Reed J."/>
            <person name="Orme A."/>
            <person name="El-Demerdash A."/>
            <person name="Owen C."/>
            <person name="Martin L.B.B."/>
            <person name="Misra R.C."/>
            <person name="Kikuchi S."/>
            <person name="Rejzek M."/>
            <person name="Martin A.C."/>
            <person name="Harkess A."/>
            <person name="Leebens-Mack J."/>
            <person name="Louveau T."/>
            <person name="Stephenson M.J."/>
            <person name="Osbourn A."/>
        </authorList>
    </citation>
    <scope>NUCLEOTIDE SEQUENCE</scope>
    <source>
        <strain evidence="2">S10</strain>
    </source>
</reference>
<feature type="domain" description="DUF7026" evidence="1">
    <location>
        <begin position="67"/>
        <end position="116"/>
    </location>
</feature>
<gene>
    <name evidence="2" type="ORF">O6P43_012462</name>
</gene>
<dbReference type="Pfam" id="PF22950">
    <property type="entry name" value="DUF7026"/>
    <property type="match status" value="1"/>
</dbReference>
<dbReference type="Proteomes" id="UP001163823">
    <property type="component" value="Chromosome 5"/>
</dbReference>
<evidence type="ECO:0000313" key="3">
    <source>
        <dbReference type="Proteomes" id="UP001163823"/>
    </source>
</evidence>
<evidence type="ECO:0000259" key="1">
    <source>
        <dbReference type="Pfam" id="PF22950"/>
    </source>
</evidence>
<dbReference type="KEGG" id="qsa:O6P43_012462"/>
<sequence length="163" mass="18874">MALRIQPVYTKIHPLPPKSLTHPFLSKISFSNKRLPRISCTNSVSDLQLASELAMKVAKINTHLLQREEAMEKSRELLFTEFCHYLALKSEVLKKKWRKMDEDEKWVLVKGFVTDWGANFHPLSARSVKEMVEEYVQEDDSSTKFSSLLFPGLKKIMGFSQNK</sequence>
<accession>A0AAD7M1R3</accession>